<dbReference type="GO" id="GO:0000175">
    <property type="term" value="F:3'-5'-RNA exonuclease activity"/>
    <property type="evidence" value="ECO:0007669"/>
    <property type="project" value="TreeGrafter"/>
</dbReference>
<dbReference type="InterPro" id="IPR005135">
    <property type="entry name" value="Endo/exonuclease/phosphatase"/>
</dbReference>
<evidence type="ECO:0000313" key="3">
    <source>
        <dbReference type="Proteomes" id="UP000243579"/>
    </source>
</evidence>
<reference evidence="2 3" key="1">
    <citation type="journal article" date="2014" name="Genome Biol. Evol.">
        <title>The secreted proteins of Achlya hypogyna and Thraustotheca clavata identify the ancestral oomycete secretome and reveal gene acquisitions by horizontal gene transfer.</title>
        <authorList>
            <person name="Misner I."/>
            <person name="Blouin N."/>
            <person name="Leonard G."/>
            <person name="Richards T.A."/>
            <person name="Lane C.E."/>
        </authorList>
    </citation>
    <scope>NUCLEOTIDE SEQUENCE [LARGE SCALE GENOMIC DNA]</scope>
    <source>
        <strain evidence="2 3">ATCC 48635</strain>
    </source>
</reference>
<dbReference type="AlphaFoldDB" id="A0A1V9YLD4"/>
<protein>
    <recommendedName>
        <fullName evidence="1">Endonuclease/exonuclease/phosphatase domain-containing protein</fullName>
    </recommendedName>
</protein>
<dbReference type="PANTHER" id="PTHR12121:SF31">
    <property type="entry name" value="FAMILY PROTEIN, PUTATIVE, EXPRESSED-RELATED"/>
    <property type="match status" value="1"/>
</dbReference>
<dbReference type="OrthoDB" id="10253982at2759"/>
<dbReference type="Gene3D" id="3.60.10.10">
    <property type="entry name" value="Endonuclease/exonuclease/phosphatase"/>
    <property type="match status" value="1"/>
</dbReference>
<evidence type="ECO:0000259" key="1">
    <source>
        <dbReference type="Pfam" id="PF03372"/>
    </source>
</evidence>
<dbReference type="Pfam" id="PF03372">
    <property type="entry name" value="Exo_endo_phos"/>
    <property type="match status" value="1"/>
</dbReference>
<keyword evidence="3" id="KW-1185">Reference proteome</keyword>
<comment type="caution">
    <text evidence="2">The sequence shown here is derived from an EMBL/GenBank/DDBJ whole genome shotgun (WGS) entry which is preliminary data.</text>
</comment>
<sequence>MRRKLHELSVLSFNLLAPCYFRHGGRLEATDAALYMRRMDALVSPLKAERSSIICLQEYWFDKPYMQAFQSHFPDFSCHLAKRPGLKEDGLAIFVDNTQLTIHNYAQLDFDKAGERVAMLMHLSIPPSLLDAHTHSFMERSFLLVNTHLTFPHSDINRVMRMSQIQTMLRAVQDYQVKEQLENCPVVMCGDFNDIYDPVHNLVIENGFRSVFSHVGVDFIFCSNPFKAFRAVPEDHPFVQGEKRLVFKPKSCDLLPRSLPDSTRLKRPEFLTDEPWAEHEWQVERPINETVDYWSMVSDHRPLVATFDVSTNNL</sequence>
<organism evidence="2 3">
    <name type="scientific">Achlya hypogyna</name>
    <name type="common">Oomycete</name>
    <name type="synonym">Protoachlya hypogyna</name>
    <dbReference type="NCBI Taxonomy" id="1202772"/>
    <lineage>
        <taxon>Eukaryota</taxon>
        <taxon>Sar</taxon>
        <taxon>Stramenopiles</taxon>
        <taxon>Oomycota</taxon>
        <taxon>Saprolegniomycetes</taxon>
        <taxon>Saprolegniales</taxon>
        <taxon>Achlyaceae</taxon>
        <taxon>Achlya</taxon>
    </lineage>
</organism>
<dbReference type="Proteomes" id="UP000243579">
    <property type="component" value="Unassembled WGS sequence"/>
</dbReference>
<dbReference type="InterPro" id="IPR036691">
    <property type="entry name" value="Endo/exonu/phosph_ase_sf"/>
</dbReference>
<dbReference type="EMBL" id="JNBR01001501">
    <property type="protein sequence ID" value="OQR86532.1"/>
    <property type="molecule type" value="Genomic_DNA"/>
</dbReference>
<dbReference type="SUPFAM" id="SSF56219">
    <property type="entry name" value="DNase I-like"/>
    <property type="match status" value="1"/>
</dbReference>
<dbReference type="PANTHER" id="PTHR12121">
    <property type="entry name" value="CARBON CATABOLITE REPRESSOR PROTEIN 4"/>
    <property type="match status" value="1"/>
</dbReference>
<name>A0A1V9YLD4_ACHHY</name>
<accession>A0A1V9YLD4</accession>
<gene>
    <name evidence="2" type="ORF">ACHHYP_10456</name>
</gene>
<proteinExistence type="predicted"/>
<dbReference type="InterPro" id="IPR050410">
    <property type="entry name" value="CCR4/nocturin_mRNA_transcr"/>
</dbReference>
<feature type="domain" description="Endonuclease/exonuclease/phosphatase" evidence="1">
    <location>
        <begin position="12"/>
        <end position="235"/>
    </location>
</feature>
<evidence type="ECO:0000313" key="2">
    <source>
        <dbReference type="EMBL" id="OQR86532.1"/>
    </source>
</evidence>